<dbReference type="GO" id="GO:0004163">
    <property type="term" value="F:diphosphomevalonate decarboxylase activity"/>
    <property type="evidence" value="ECO:0007669"/>
    <property type="project" value="TreeGrafter"/>
</dbReference>
<dbReference type="STRING" id="857967.G0R2W8"/>
<dbReference type="SUPFAM" id="SSF54211">
    <property type="entry name" value="Ribosomal protein S5 domain 2-like"/>
    <property type="match status" value="1"/>
</dbReference>
<evidence type="ECO:0000313" key="2">
    <source>
        <dbReference type="EMBL" id="EGR28179.1"/>
    </source>
</evidence>
<dbReference type="PANTHER" id="PTHR10977">
    <property type="entry name" value="DIPHOSPHOMEVALONATE DECARBOXYLASE"/>
    <property type="match status" value="1"/>
</dbReference>
<dbReference type="Pfam" id="PF22700">
    <property type="entry name" value="MVD-like_N"/>
    <property type="match status" value="2"/>
</dbReference>
<dbReference type="RefSeq" id="XP_004027524.1">
    <property type="nucleotide sequence ID" value="XM_004027475.1"/>
</dbReference>
<dbReference type="InterPro" id="IPR014721">
    <property type="entry name" value="Ribsml_uS5_D2-typ_fold_subgr"/>
</dbReference>
<dbReference type="InterPro" id="IPR053859">
    <property type="entry name" value="MVD-like_N"/>
</dbReference>
<dbReference type="EMBL" id="GL984282">
    <property type="protein sequence ID" value="EGR28179.1"/>
    <property type="molecule type" value="Genomic_DNA"/>
</dbReference>
<dbReference type="AlphaFoldDB" id="G0R2W8"/>
<dbReference type="InterPro" id="IPR020568">
    <property type="entry name" value="Ribosomal_Su5_D2-typ_SF"/>
</dbReference>
<dbReference type="Proteomes" id="UP000008983">
    <property type="component" value="Unassembled WGS sequence"/>
</dbReference>
<protein>
    <recommendedName>
        <fullName evidence="1">Diphosphomevalonate decarboxylase-like N-terminal domain-containing protein</fullName>
    </recommendedName>
</protein>
<dbReference type="OrthoDB" id="10253702at2759"/>
<dbReference type="eggNOG" id="KOG2833">
    <property type="taxonomic scope" value="Eukaryota"/>
</dbReference>
<feature type="domain" description="Diphosphomevalonate decarboxylase-like N-terminal" evidence="1">
    <location>
        <begin position="21"/>
        <end position="49"/>
    </location>
</feature>
<proteinExistence type="predicted"/>
<evidence type="ECO:0000259" key="1">
    <source>
        <dbReference type="Pfam" id="PF22700"/>
    </source>
</evidence>
<dbReference type="Gene3D" id="3.30.230.10">
    <property type="match status" value="2"/>
</dbReference>
<dbReference type="OMA" id="IATESHW"/>
<gene>
    <name evidence="2" type="ORF">IMG5_181080</name>
</gene>
<name>G0R2W8_ICHMU</name>
<organism evidence="2 3">
    <name type="scientific">Ichthyophthirius multifiliis</name>
    <name type="common">White spot disease agent</name>
    <name type="synonym">Ich</name>
    <dbReference type="NCBI Taxonomy" id="5932"/>
    <lineage>
        <taxon>Eukaryota</taxon>
        <taxon>Sar</taxon>
        <taxon>Alveolata</taxon>
        <taxon>Ciliophora</taxon>
        <taxon>Intramacronucleata</taxon>
        <taxon>Oligohymenophorea</taxon>
        <taxon>Hymenostomatida</taxon>
        <taxon>Ophryoglenina</taxon>
        <taxon>Ichthyophthirius</taxon>
    </lineage>
</organism>
<accession>G0R2W8</accession>
<dbReference type="GeneID" id="14904301"/>
<keyword evidence="3" id="KW-1185">Reference proteome</keyword>
<feature type="domain" description="Diphosphomevalonate decarboxylase-like N-terminal" evidence="1">
    <location>
        <begin position="52"/>
        <end position="124"/>
    </location>
</feature>
<dbReference type="PANTHER" id="PTHR10977:SF3">
    <property type="entry name" value="DIPHOSPHOMEVALONATE DECARBOXYLASE"/>
    <property type="match status" value="1"/>
</dbReference>
<dbReference type="InParanoid" id="G0R2W8"/>
<dbReference type="GO" id="GO:0019287">
    <property type="term" value="P:isopentenyl diphosphate biosynthetic process, mevalonate pathway"/>
    <property type="evidence" value="ECO:0007669"/>
    <property type="project" value="TreeGrafter"/>
</dbReference>
<dbReference type="GO" id="GO:0005829">
    <property type="term" value="C:cytosol"/>
    <property type="evidence" value="ECO:0007669"/>
    <property type="project" value="TreeGrafter"/>
</dbReference>
<evidence type="ECO:0000313" key="3">
    <source>
        <dbReference type="Proteomes" id="UP000008983"/>
    </source>
</evidence>
<sequence length="212" mass="23753">MIIQKDNSNIIKIKSTYETAPNIAFVKYWGKFHEEYILPLNTSIGITLKPENFHLKIKSENSFPTASGLASSSSGLAAISLCLFDIYHFQEEYFNQKSEIARLGSGSASRSIFGGLVQWNCVSSQKQQQIEQQNNNIDILEELSKICVAQQVFDDQFFKDVQILVLAYSFENKEVSSTDGMKITRYTFDAGPHAVPGYVFQTEVGSGPVQIK</sequence>
<reference evidence="2 3" key="1">
    <citation type="submission" date="2011-07" db="EMBL/GenBank/DDBJ databases">
        <authorList>
            <person name="Coyne R."/>
            <person name="Brami D."/>
            <person name="Johnson J."/>
            <person name="Hostetler J."/>
            <person name="Hannick L."/>
            <person name="Clark T."/>
            <person name="Cassidy-Hanley D."/>
            <person name="Inman J."/>
        </authorList>
    </citation>
    <scope>NUCLEOTIDE SEQUENCE [LARGE SCALE GENOMIC DNA]</scope>
    <source>
        <strain evidence="2 3">G5</strain>
    </source>
</reference>